<dbReference type="InterPro" id="IPR002334">
    <property type="entry name" value="Allerg_PlipaseA1"/>
</dbReference>
<organism evidence="7 8">
    <name type="scientific">Ceutorhynchus assimilis</name>
    <name type="common">cabbage seed weevil</name>
    <dbReference type="NCBI Taxonomy" id="467358"/>
    <lineage>
        <taxon>Eukaryota</taxon>
        <taxon>Metazoa</taxon>
        <taxon>Ecdysozoa</taxon>
        <taxon>Arthropoda</taxon>
        <taxon>Hexapoda</taxon>
        <taxon>Insecta</taxon>
        <taxon>Pterygota</taxon>
        <taxon>Neoptera</taxon>
        <taxon>Endopterygota</taxon>
        <taxon>Coleoptera</taxon>
        <taxon>Polyphaga</taxon>
        <taxon>Cucujiformia</taxon>
        <taxon>Curculionidae</taxon>
        <taxon>Ceutorhynchinae</taxon>
        <taxon>Ceutorhynchus</taxon>
    </lineage>
</organism>
<dbReference type="Gene3D" id="3.40.50.1820">
    <property type="entry name" value="alpha/beta hydrolase"/>
    <property type="match status" value="1"/>
</dbReference>
<gene>
    <name evidence="7" type="ORF">CEUTPL_LOCUS46</name>
</gene>
<dbReference type="GO" id="GO:0017171">
    <property type="term" value="F:serine hydrolase activity"/>
    <property type="evidence" value="ECO:0007669"/>
    <property type="project" value="TreeGrafter"/>
</dbReference>
<feature type="signal peptide" evidence="5">
    <location>
        <begin position="1"/>
        <end position="21"/>
    </location>
</feature>
<evidence type="ECO:0000256" key="4">
    <source>
        <dbReference type="RuleBase" id="RU004262"/>
    </source>
</evidence>
<keyword evidence="5" id="KW-0732">Signal</keyword>
<dbReference type="GO" id="GO:0016298">
    <property type="term" value="F:lipase activity"/>
    <property type="evidence" value="ECO:0007669"/>
    <property type="project" value="InterPro"/>
</dbReference>
<feature type="domain" description="Lipase" evidence="6">
    <location>
        <begin position="18"/>
        <end position="290"/>
    </location>
</feature>
<dbReference type="InterPro" id="IPR029058">
    <property type="entry name" value="AB_hydrolase_fold"/>
</dbReference>
<dbReference type="Pfam" id="PF00151">
    <property type="entry name" value="Lipase"/>
    <property type="match status" value="1"/>
</dbReference>
<evidence type="ECO:0000256" key="5">
    <source>
        <dbReference type="SAM" id="SignalP"/>
    </source>
</evidence>
<dbReference type="CDD" id="cd00707">
    <property type="entry name" value="Pancreat_lipase_like"/>
    <property type="match status" value="1"/>
</dbReference>
<evidence type="ECO:0000256" key="3">
    <source>
        <dbReference type="ARBA" id="ARBA00022525"/>
    </source>
</evidence>
<dbReference type="OrthoDB" id="199913at2759"/>
<dbReference type="InterPro" id="IPR033906">
    <property type="entry name" value="Lipase_N"/>
</dbReference>
<evidence type="ECO:0000313" key="7">
    <source>
        <dbReference type="EMBL" id="CAG9759293.1"/>
    </source>
</evidence>
<reference evidence="7" key="1">
    <citation type="submission" date="2022-01" db="EMBL/GenBank/DDBJ databases">
        <authorList>
            <person name="King R."/>
        </authorList>
    </citation>
    <scope>NUCLEOTIDE SEQUENCE</scope>
</reference>
<name>A0A9N9QHX0_9CUCU</name>
<protein>
    <recommendedName>
        <fullName evidence="6">Lipase domain-containing protein</fullName>
    </recommendedName>
</protein>
<keyword evidence="8" id="KW-1185">Reference proteome</keyword>
<evidence type="ECO:0000256" key="2">
    <source>
        <dbReference type="ARBA" id="ARBA00010701"/>
    </source>
</evidence>
<dbReference type="EMBL" id="OU892277">
    <property type="protein sequence ID" value="CAG9759293.1"/>
    <property type="molecule type" value="Genomic_DNA"/>
</dbReference>
<evidence type="ECO:0000259" key="6">
    <source>
        <dbReference type="Pfam" id="PF00151"/>
    </source>
</evidence>
<dbReference type="InterPro" id="IPR000734">
    <property type="entry name" value="TAG_lipase"/>
</dbReference>
<comment type="subcellular location">
    <subcellularLocation>
        <location evidence="1">Secreted</location>
    </subcellularLocation>
</comment>
<evidence type="ECO:0000313" key="8">
    <source>
        <dbReference type="Proteomes" id="UP001152799"/>
    </source>
</evidence>
<dbReference type="PANTHER" id="PTHR11610:SF104">
    <property type="entry name" value="AGAP010328-PA"/>
    <property type="match status" value="1"/>
</dbReference>
<dbReference type="InterPro" id="IPR013818">
    <property type="entry name" value="Lipase"/>
</dbReference>
<sequence>MKYFWYFSLAFICSLVRWGQAEIDPVSFIYYSKHHRNTSDPLKSDVLEVFNPRLPTIVLVHGWKQNYKADNNYFIREAILSKLDANIIVVDWSPLSKKEYSTARDAVPFVGRLAAKLLDKISNKFGYSLRKVTLVGFSLGAHVCAAIGKTLHGKIGVFTALDPAGIGINPFDHDYCVYKTDAQYVQVIHTDGNFYGMLEAVGDSDFYLNGGVNQPGCDDEDDEKCSHKRAWKYFVESINNNTFFATQCHSWRDYKDGSCRGKRRLMGGFQTVDVSARGKFYLKTNSASPYGQH</sequence>
<feature type="chain" id="PRO_5040425443" description="Lipase domain-containing protein" evidence="5">
    <location>
        <begin position="22"/>
        <end position="293"/>
    </location>
</feature>
<dbReference type="GO" id="GO:0005615">
    <property type="term" value="C:extracellular space"/>
    <property type="evidence" value="ECO:0007669"/>
    <property type="project" value="TreeGrafter"/>
</dbReference>
<dbReference type="GO" id="GO:0016042">
    <property type="term" value="P:lipid catabolic process"/>
    <property type="evidence" value="ECO:0007669"/>
    <property type="project" value="TreeGrafter"/>
</dbReference>
<dbReference type="PANTHER" id="PTHR11610">
    <property type="entry name" value="LIPASE"/>
    <property type="match status" value="1"/>
</dbReference>
<proteinExistence type="inferred from homology"/>
<dbReference type="AlphaFoldDB" id="A0A9N9QHX0"/>
<accession>A0A9N9QHX0</accession>
<dbReference type="PRINTS" id="PR00825">
    <property type="entry name" value="DOLALLERGEN"/>
</dbReference>
<comment type="similarity">
    <text evidence="2 4">Belongs to the AB hydrolase superfamily. Lipase family.</text>
</comment>
<keyword evidence="3" id="KW-0964">Secreted</keyword>
<dbReference type="SUPFAM" id="SSF53474">
    <property type="entry name" value="alpha/beta-Hydrolases"/>
    <property type="match status" value="1"/>
</dbReference>
<evidence type="ECO:0000256" key="1">
    <source>
        <dbReference type="ARBA" id="ARBA00004613"/>
    </source>
</evidence>
<dbReference type="Proteomes" id="UP001152799">
    <property type="component" value="Chromosome 1"/>
</dbReference>